<keyword evidence="2" id="KW-1185">Reference proteome</keyword>
<organism evidence="1 2">
    <name type="scientific">Klenkia sesuvii</name>
    <dbReference type="NCBI Taxonomy" id="3103137"/>
    <lineage>
        <taxon>Bacteria</taxon>
        <taxon>Bacillati</taxon>
        <taxon>Actinomycetota</taxon>
        <taxon>Actinomycetes</taxon>
        <taxon>Geodermatophilales</taxon>
        <taxon>Geodermatophilaceae</taxon>
        <taxon>Klenkia</taxon>
    </lineage>
</organism>
<comment type="caution">
    <text evidence="1">The sequence shown here is derived from an EMBL/GenBank/DDBJ whole genome shotgun (WGS) entry which is preliminary data.</text>
</comment>
<gene>
    <name evidence="1" type="ORF">TEK04_09435</name>
</gene>
<evidence type="ECO:0000313" key="2">
    <source>
        <dbReference type="Proteomes" id="UP001361570"/>
    </source>
</evidence>
<dbReference type="EMBL" id="JBAPLU010000007">
    <property type="protein sequence ID" value="MEI4271944.1"/>
    <property type="molecule type" value="Genomic_DNA"/>
</dbReference>
<protein>
    <submittedName>
        <fullName evidence="1">Uncharacterized protein</fullName>
    </submittedName>
</protein>
<proteinExistence type="predicted"/>
<dbReference type="RefSeq" id="WP_336404081.1">
    <property type="nucleotide sequence ID" value="NZ_JBAPLU010000007.1"/>
</dbReference>
<sequence>MTSPASGSTTGWTWRLHGPDGTVLDPSDLDVDVPVEEAQGEAESWLGEHWRTLLERGAASASLLRGDTVVYGPMGLSAS</sequence>
<evidence type="ECO:0000313" key="1">
    <source>
        <dbReference type="EMBL" id="MEI4271944.1"/>
    </source>
</evidence>
<accession>A0ABU8DT21</accession>
<dbReference type="Proteomes" id="UP001361570">
    <property type="component" value="Unassembled WGS sequence"/>
</dbReference>
<name>A0ABU8DT21_9ACTN</name>
<reference evidence="1 2" key="1">
    <citation type="submission" date="2024-03" db="EMBL/GenBank/DDBJ databases">
        <title>Draft genome sequence of Klenkia sp. LSe6-5.</title>
        <authorList>
            <person name="Duangmal K."/>
            <person name="Chantavorakit T."/>
        </authorList>
    </citation>
    <scope>NUCLEOTIDE SEQUENCE [LARGE SCALE GENOMIC DNA]</scope>
    <source>
        <strain evidence="1 2">LSe6-5</strain>
    </source>
</reference>